<dbReference type="Proteomes" id="UP001230268">
    <property type="component" value="Unassembled WGS sequence"/>
</dbReference>
<gene>
    <name evidence="8" type="ORF">BgAZ_104820</name>
</gene>
<dbReference type="EMBL" id="JAVEPI010000001">
    <property type="protein sequence ID" value="KAK1444576.1"/>
    <property type="molecule type" value="Genomic_DNA"/>
</dbReference>
<accession>A0AAD8PFN9</accession>
<dbReference type="GO" id="GO:0003743">
    <property type="term" value="F:translation initiation factor activity"/>
    <property type="evidence" value="ECO:0007669"/>
    <property type="project" value="UniProtKB-UniRule"/>
</dbReference>
<evidence type="ECO:0000256" key="5">
    <source>
        <dbReference type="PIRNR" id="PIRNR016255"/>
    </source>
</evidence>
<dbReference type="AlphaFoldDB" id="A0AAD8PFN9"/>
<comment type="caution">
    <text evidence="8">The sequence shown here is derived from an EMBL/GenBank/DDBJ whole genome shotgun (WGS) entry which is preliminary data.</text>
</comment>
<keyword evidence="2 4" id="KW-0396">Initiation factor</keyword>
<feature type="region of interest" description="Disordered" evidence="6">
    <location>
        <begin position="470"/>
        <end position="515"/>
    </location>
</feature>
<evidence type="ECO:0000256" key="3">
    <source>
        <dbReference type="ARBA" id="ARBA00022917"/>
    </source>
</evidence>
<comment type="subcellular location">
    <subcellularLocation>
        <location evidence="4 5">Cytoplasm</location>
    </subcellularLocation>
</comment>
<comment type="subunit">
    <text evidence="4 5">Component of the eukaryotic translation initiation factor 3 (eIF-3) complex.</text>
</comment>
<proteinExistence type="inferred from homology"/>
<dbReference type="PROSITE" id="PS50250">
    <property type="entry name" value="PCI"/>
    <property type="match status" value="1"/>
</dbReference>
<dbReference type="PANTHER" id="PTHR10317">
    <property type="entry name" value="EUKARYOTIC TRANSLATION INITIATION FACTOR 3 SUBUNIT E"/>
    <property type="match status" value="1"/>
</dbReference>
<dbReference type="Pfam" id="PF21357">
    <property type="entry name" value="EIF3E_C"/>
    <property type="match status" value="1"/>
</dbReference>
<evidence type="ECO:0000256" key="6">
    <source>
        <dbReference type="SAM" id="MobiDB-lite"/>
    </source>
</evidence>
<evidence type="ECO:0000259" key="7">
    <source>
        <dbReference type="PROSITE" id="PS50250"/>
    </source>
</evidence>
<dbReference type="GO" id="GO:0033290">
    <property type="term" value="C:eukaryotic 48S preinitiation complex"/>
    <property type="evidence" value="ECO:0007669"/>
    <property type="project" value="UniProtKB-UniRule"/>
</dbReference>
<dbReference type="GO" id="GO:0016282">
    <property type="term" value="C:eukaryotic 43S preinitiation complex"/>
    <property type="evidence" value="ECO:0007669"/>
    <property type="project" value="UniProtKB-UniRule"/>
</dbReference>
<sequence>MGISIEDCLPYDNTSRISPFLDAEMLLHILDWLSTKGVYPDELPAIRAGVVAKLESQRLSEREFNEAEAELLQLIEPFQNALLLYKRGQANRISASAERIWVNSLQQWLKSQGNDDIVIDKSADQAILRLAKLYDSQGDWKKCKFWLVYYLENVSKYTFDGNAAANRAKCYWGIIRSLTVGVLLPAKDEDLLTFATTPVNNDENKEGSILDADVPRTAVQCILRLFEILNNEEMAKNRKETVLKRSWLLHWAMFYVFKYHIPLTQVKVKGAKSYEWPHLQEYLLDDRNIAVVLLVAPHLLRYYAVYAILNRNRKDHFKVISSAISYGKAKYNDTFTALVGALFVDFKFEEAQKHITQIQNACYLDIFLDPLKFQIEEYSRHIIFETYCRIHKSINLDVIAQKVNMSALEAERWIVNLIRHSHLEAKIDSEKNCVEISTVPPNLYQQVIDKTQNLALRSNMILQNLSNAEVSGGGNYSRQQDDRGNKRGGQQQRRQQNNRFQNFAQRDFYRTGDGE</sequence>
<dbReference type="Pfam" id="PF01399">
    <property type="entry name" value="PCI"/>
    <property type="match status" value="1"/>
</dbReference>
<dbReference type="GO" id="GO:0071540">
    <property type="term" value="C:eukaryotic translation initiation factor 3 complex, eIF3e"/>
    <property type="evidence" value="ECO:0007669"/>
    <property type="project" value="UniProtKB-UniRule"/>
</dbReference>
<dbReference type="InterPro" id="IPR000717">
    <property type="entry name" value="PCI_dom"/>
</dbReference>
<comment type="function">
    <text evidence="4">Component of the eukaryotic translation initiation factor 3 (eIF-3) complex, which is involved in protein synthesis of a specialized repertoire of mRNAs and, together with other initiation factors, stimulates binding of mRNA and methionyl-tRNAi to the 40S ribosome. The eIF-3 complex specifically targets and initiates translation of a subset of mRNAs involved in cell proliferation.</text>
</comment>
<keyword evidence="3 4" id="KW-0648">Protein biosynthesis</keyword>
<dbReference type="PIRSF" id="PIRSF016255">
    <property type="entry name" value="eIF3e_su6"/>
    <property type="match status" value="1"/>
</dbReference>
<organism evidence="8 9">
    <name type="scientific">Babesia gibsoni</name>
    <dbReference type="NCBI Taxonomy" id="33632"/>
    <lineage>
        <taxon>Eukaryota</taxon>
        <taxon>Sar</taxon>
        <taxon>Alveolata</taxon>
        <taxon>Apicomplexa</taxon>
        <taxon>Aconoidasida</taxon>
        <taxon>Piroplasmida</taxon>
        <taxon>Babesiidae</taxon>
        <taxon>Babesia</taxon>
    </lineage>
</organism>
<dbReference type="HAMAP" id="MF_03004">
    <property type="entry name" value="eIF3e"/>
    <property type="match status" value="1"/>
</dbReference>
<dbReference type="GO" id="GO:0001732">
    <property type="term" value="P:formation of cytoplasmic translation initiation complex"/>
    <property type="evidence" value="ECO:0007669"/>
    <property type="project" value="UniProtKB-UniRule"/>
</dbReference>
<dbReference type="InterPro" id="IPR036390">
    <property type="entry name" value="WH_DNA-bd_sf"/>
</dbReference>
<keyword evidence="9" id="KW-1185">Reference proteome</keyword>
<name>A0AAD8PFN9_BABGI</name>
<evidence type="ECO:0000256" key="4">
    <source>
        <dbReference type="HAMAP-Rule" id="MF_03004"/>
    </source>
</evidence>
<reference evidence="8" key="1">
    <citation type="submission" date="2023-08" db="EMBL/GenBank/DDBJ databases">
        <title>Draft sequence of the Babesia gibsoni genome.</title>
        <authorList>
            <person name="Yamagishi J.Y."/>
            <person name="Xuan X.X."/>
        </authorList>
    </citation>
    <scope>NUCLEOTIDE SEQUENCE</scope>
    <source>
        <strain evidence="8">Azabu</strain>
    </source>
</reference>
<feature type="compositionally biased region" description="Low complexity" evidence="6">
    <location>
        <begin position="488"/>
        <end position="506"/>
    </location>
</feature>
<keyword evidence="1 4" id="KW-0963">Cytoplasm</keyword>
<evidence type="ECO:0000313" key="9">
    <source>
        <dbReference type="Proteomes" id="UP001230268"/>
    </source>
</evidence>
<comment type="similarity">
    <text evidence="4 5">Belongs to the eIF-3 subunit E family.</text>
</comment>
<dbReference type="SUPFAM" id="SSF46785">
    <property type="entry name" value="Winged helix' DNA-binding domain"/>
    <property type="match status" value="1"/>
</dbReference>
<evidence type="ECO:0000256" key="1">
    <source>
        <dbReference type="ARBA" id="ARBA00022490"/>
    </source>
</evidence>
<protein>
    <recommendedName>
        <fullName evidence="4 5">Eukaryotic translation initiation factor 3 subunit E</fullName>
        <shortName evidence="4">eIF3e</shortName>
    </recommendedName>
    <alternativeName>
        <fullName evidence="4">Eukaryotic translation initiation factor 3 subunit 6</fullName>
    </alternativeName>
</protein>
<evidence type="ECO:0000256" key="2">
    <source>
        <dbReference type="ARBA" id="ARBA00022540"/>
    </source>
</evidence>
<dbReference type="SMART" id="SM00088">
    <property type="entry name" value="PINT"/>
    <property type="match status" value="1"/>
</dbReference>
<feature type="domain" description="PCI" evidence="7">
    <location>
        <begin position="272"/>
        <end position="441"/>
    </location>
</feature>
<evidence type="ECO:0000313" key="8">
    <source>
        <dbReference type="EMBL" id="KAK1444576.1"/>
    </source>
</evidence>
<dbReference type="InterPro" id="IPR016650">
    <property type="entry name" value="eIF3e"/>
</dbReference>